<sequence>MQFNHYGGADTLLAAALLNAPERSGPPAAGGFEQRGRERRYLFNALISTHLYVCYHGAGVAVAAPRRPDG</sequence>
<keyword evidence="3" id="KW-1185">Reference proteome</keyword>
<reference evidence="2" key="1">
    <citation type="journal article" date="2014" name="Int. J. Syst. Evol. Microbiol.">
        <title>Complete genome sequence of Corynebacterium casei LMG S-19264T (=DSM 44701T), isolated from a smear-ripened cheese.</title>
        <authorList>
            <consortium name="US DOE Joint Genome Institute (JGI-PGF)"/>
            <person name="Walter F."/>
            <person name="Albersmeier A."/>
            <person name="Kalinowski J."/>
            <person name="Ruckert C."/>
        </authorList>
    </citation>
    <scope>NUCLEOTIDE SEQUENCE</scope>
    <source>
        <strain evidence="2">JCM 19831</strain>
    </source>
</reference>
<evidence type="ECO:0000256" key="1">
    <source>
        <dbReference type="SAM" id="Phobius"/>
    </source>
</evidence>
<dbReference type="EMBL" id="BMPI01000020">
    <property type="protein sequence ID" value="GGM36562.1"/>
    <property type="molecule type" value="Genomic_DNA"/>
</dbReference>
<comment type="caution">
    <text evidence="2">The sequence shown here is derived from an EMBL/GenBank/DDBJ whole genome shotgun (WGS) entry which is preliminary data.</text>
</comment>
<dbReference type="AlphaFoldDB" id="A0A917TSV4"/>
<evidence type="ECO:0000313" key="3">
    <source>
        <dbReference type="Proteomes" id="UP000642070"/>
    </source>
</evidence>
<evidence type="ECO:0000313" key="2">
    <source>
        <dbReference type="EMBL" id="GGM36562.1"/>
    </source>
</evidence>
<feature type="transmembrane region" description="Helical" evidence="1">
    <location>
        <begin position="41"/>
        <end position="64"/>
    </location>
</feature>
<dbReference type="Proteomes" id="UP000642070">
    <property type="component" value="Unassembled WGS sequence"/>
</dbReference>
<proteinExistence type="predicted"/>
<reference evidence="2" key="2">
    <citation type="submission" date="2020-09" db="EMBL/GenBank/DDBJ databases">
        <authorList>
            <person name="Sun Q."/>
            <person name="Ohkuma M."/>
        </authorList>
    </citation>
    <scope>NUCLEOTIDE SEQUENCE</scope>
    <source>
        <strain evidence="2">JCM 19831</strain>
    </source>
</reference>
<protein>
    <submittedName>
        <fullName evidence="2">Uncharacterized protein</fullName>
    </submittedName>
</protein>
<accession>A0A917TSV4</accession>
<organism evidence="2 3">
    <name type="scientific">Dactylosporangium sucinum</name>
    <dbReference type="NCBI Taxonomy" id="1424081"/>
    <lineage>
        <taxon>Bacteria</taxon>
        <taxon>Bacillati</taxon>
        <taxon>Actinomycetota</taxon>
        <taxon>Actinomycetes</taxon>
        <taxon>Micromonosporales</taxon>
        <taxon>Micromonosporaceae</taxon>
        <taxon>Dactylosporangium</taxon>
    </lineage>
</organism>
<gene>
    <name evidence="2" type="ORF">GCM10007977_042540</name>
</gene>
<name>A0A917TSV4_9ACTN</name>
<keyword evidence="1" id="KW-1133">Transmembrane helix</keyword>
<keyword evidence="1" id="KW-0472">Membrane</keyword>
<keyword evidence="1" id="KW-0812">Transmembrane</keyword>